<dbReference type="InterPro" id="IPR001647">
    <property type="entry name" value="HTH_TetR"/>
</dbReference>
<evidence type="ECO:0000259" key="5">
    <source>
        <dbReference type="PROSITE" id="PS50977"/>
    </source>
</evidence>
<dbReference type="PRINTS" id="PR00455">
    <property type="entry name" value="HTHTETR"/>
</dbReference>
<keyword evidence="7" id="KW-1185">Reference proteome</keyword>
<evidence type="ECO:0000256" key="3">
    <source>
        <dbReference type="ARBA" id="ARBA00023163"/>
    </source>
</evidence>
<protein>
    <submittedName>
        <fullName evidence="6">Putative TetR family transcriptional regulator</fullName>
    </submittedName>
</protein>
<reference evidence="6 7" key="1">
    <citation type="submission" date="2011-11" db="EMBL/GenBank/DDBJ databases">
        <title>Whole genome shotgun sequence of Gordonia amarae NBRC 15530.</title>
        <authorList>
            <person name="Takarada H."/>
            <person name="Hosoyama A."/>
            <person name="Tsuchikane K."/>
            <person name="Katsumata H."/>
            <person name="Yamazaki S."/>
            <person name="Fujita N."/>
        </authorList>
    </citation>
    <scope>NUCLEOTIDE SEQUENCE [LARGE SCALE GENOMIC DNA]</scope>
    <source>
        <strain evidence="6 7">NBRC 15530</strain>
    </source>
</reference>
<name>G7GM23_9ACTN</name>
<keyword evidence="1" id="KW-0805">Transcription regulation</keyword>
<dbReference type="InterPro" id="IPR011075">
    <property type="entry name" value="TetR_C"/>
</dbReference>
<dbReference type="GO" id="GO:0003700">
    <property type="term" value="F:DNA-binding transcription factor activity"/>
    <property type="evidence" value="ECO:0007669"/>
    <property type="project" value="TreeGrafter"/>
</dbReference>
<sequence length="204" mass="22206">MTEQIQEPISAGRPRDPRLDRSILAATRDLLGEVGYSKTTISAIARRSGVATPAIYRRWSSKEEIVEEAVFGVQDATTPMSTDDLTADLRSWAHMFLGRLADPPVRAALPGLISSYQHSGSAYDDLLARSENPIRLAFVERIVAEAPDSPEAATAAGNEVFDILVANTMVHGLTRGHQDSEAFCDRLIDTLGFLVRARLAKAKS</sequence>
<dbReference type="AlphaFoldDB" id="G7GM23"/>
<dbReference type="InterPro" id="IPR036271">
    <property type="entry name" value="Tet_transcr_reg_TetR-rel_C_sf"/>
</dbReference>
<feature type="domain" description="HTH tetR-type" evidence="5">
    <location>
        <begin position="17"/>
        <end position="77"/>
    </location>
</feature>
<dbReference type="PROSITE" id="PS50977">
    <property type="entry name" value="HTH_TETR_2"/>
    <property type="match status" value="1"/>
</dbReference>
<gene>
    <name evidence="6" type="ORF">GOAMR_20_01970</name>
</gene>
<feature type="DNA-binding region" description="H-T-H motif" evidence="4">
    <location>
        <begin position="40"/>
        <end position="59"/>
    </location>
</feature>
<dbReference type="STRING" id="1075090.GOAMR_20_01970"/>
<dbReference type="eggNOG" id="COG1309">
    <property type="taxonomic scope" value="Bacteria"/>
</dbReference>
<dbReference type="InterPro" id="IPR023772">
    <property type="entry name" value="DNA-bd_HTH_TetR-type_CS"/>
</dbReference>
<dbReference type="SUPFAM" id="SSF46689">
    <property type="entry name" value="Homeodomain-like"/>
    <property type="match status" value="1"/>
</dbReference>
<dbReference type="Pfam" id="PF16859">
    <property type="entry name" value="TetR_C_11"/>
    <property type="match status" value="1"/>
</dbReference>
<dbReference type="PANTHER" id="PTHR30055:SF230">
    <property type="entry name" value="TRANSCRIPTIONAL REGULATORY PROTEIN (PROBABLY TETR-FAMILY)-RELATED"/>
    <property type="match status" value="1"/>
</dbReference>
<dbReference type="InterPro" id="IPR009057">
    <property type="entry name" value="Homeodomain-like_sf"/>
</dbReference>
<dbReference type="PANTHER" id="PTHR30055">
    <property type="entry name" value="HTH-TYPE TRANSCRIPTIONAL REGULATOR RUTR"/>
    <property type="match status" value="1"/>
</dbReference>
<dbReference type="PROSITE" id="PS01081">
    <property type="entry name" value="HTH_TETR_1"/>
    <property type="match status" value="1"/>
</dbReference>
<dbReference type="EMBL" id="BAED01000020">
    <property type="protein sequence ID" value="GAB04648.1"/>
    <property type="molecule type" value="Genomic_DNA"/>
</dbReference>
<dbReference type="Pfam" id="PF00440">
    <property type="entry name" value="TetR_N"/>
    <property type="match status" value="1"/>
</dbReference>
<dbReference type="InterPro" id="IPR050109">
    <property type="entry name" value="HTH-type_TetR-like_transc_reg"/>
</dbReference>
<evidence type="ECO:0000256" key="2">
    <source>
        <dbReference type="ARBA" id="ARBA00023125"/>
    </source>
</evidence>
<keyword evidence="3" id="KW-0804">Transcription</keyword>
<dbReference type="Gene3D" id="1.10.357.10">
    <property type="entry name" value="Tetracycline Repressor, domain 2"/>
    <property type="match status" value="1"/>
</dbReference>
<accession>G7GM23</accession>
<dbReference type="Proteomes" id="UP000006023">
    <property type="component" value="Unassembled WGS sequence"/>
</dbReference>
<proteinExistence type="predicted"/>
<evidence type="ECO:0000313" key="7">
    <source>
        <dbReference type="Proteomes" id="UP000006023"/>
    </source>
</evidence>
<dbReference type="SUPFAM" id="SSF48498">
    <property type="entry name" value="Tetracyclin repressor-like, C-terminal domain"/>
    <property type="match status" value="1"/>
</dbReference>
<evidence type="ECO:0000256" key="1">
    <source>
        <dbReference type="ARBA" id="ARBA00023015"/>
    </source>
</evidence>
<keyword evidence="2 4" id="KW-0238">DNA-binding</keyword>
<comment type="caution">
    <text evidence="6">The sequence shown here is derived from an EMBL/GenBank/DDBJ whole genome shotgun (WGS) entry which is preliminary data.</text>
</comment>
<dbReference type="RefSeq" id="WP_005184152.1">
    <property type="nucleotide sequence ID" value="NZ_BAED01000020.1"/>
</dbReference>
<evidence type="ECO:0000256" key="4">
    <source>
        <dbReference type="PROSITE-ProRule" id="PRU00335"/>
    </source>
</evidence>
<organism evidence="6 7">
    <name type="scientific">Gordonia amarae NBRC 15530</name>
    <dbReference type="NCBI Taxonomy" id="1075090"/>
    <lineage>
        <taxon>Bacteria</taxon>
        <taxon>Bacillati</taxon>
        <taxon>Actinomycetota</taxon>
        <taxon>Actinomycetes</taxon>
        <taxon>Mycobacteriales</taxon>
        <taxon>Gordoniaceae</taxon>
        <taxon>Gordonia</taxon>
    </lineage>
</organism>
<dbReference type="GO" id="GO:0000976">
    <property type="term" value="F:transcription cis-regulatory region binding"/>
    <property type="evidence" value="ECO:0007669"/>
    <property type="project" value="TreeGrafter"/>
</dbReference>
<evidence type="ECO:0000313" key="6">
    <source>
        <dbReference type="EMBL" id="GAB04648.1"/>
    </source>
</evidence>